<proteinExistence type="predicted"/>
<keyword evidence="3" id="KW-1185">Reference proteome</keyword>
<evidence type="ECO:0000259" key="1">
    <source>
        <dbReference type="Pfam" id="PF13843"/>
    </source>
</evidence>
<dbReference type="PANTHER" id="PTHR47055:SF3">
    <property type="entry name" value="PHORBOL-ESTER_DAG-TYPE DOMAIN-CONTAINING PROTEIN"/>
    <property type="match status" value="1"/>
</dbReference>
<name>A0A8K0D2V9_IGNLU</name>
<comment type="caution">
    <text evidence="2">The sequence shown here is derived from an EMBL/GenBank/DDBJ whole genome shotgun (WGS) entry which is preliminary data.</text>
</comment>
<dbReference type="InterPro" id="IPR052638">
    <property type="entry name" value="PiggyBac_TE-derived"/>
</dbReference>
<reference evidence="2" key="1">
    <citation type="submission" date="2019-08" db="EMBL/GenBank/DDBJ databases">
        <title>The genome of the North American firefly Photinus pyralis.</title>
        <authorList>
            <consortium name="Photinus pyralis genome working group"/>
            <person name="Fallon T.R."/>
            <person name="Sander Lower S.E."/>
            <person name="Weng J.-K."/>
        </authorList>
    </citation>
    <scope>NUCLEOTIDE SEQUENCE</scope>
    <source>
        <strain evidence="2">TRF0915ILg1</strain>
        <tissue evidence="2">Whole body</tissue>
    </source>
</reference>
<evidence type="ECO:0000313" key="2">
    <source>
        <dbReference type="EMBL" id="KAF2895518.1"/>
    </source>
</evidence>
<evidence type="ECO:0000313" key="3">
    <source>
        <dbReference type="Proteomes" id="UP000801492"/>
    </source>
</evidence>
<dbReference type="EMBL" id="VTPC01005845">
    <property type="protein sequence ID" value="KAF2895518.1"/>
    <property type="molecule type" value="Genomic_DNA"/>
</dbReference>
<gene>
    <name evidence="2" type="ORF">ILUMI_10656</name>
</gene>
<dbReference type="AlphaFoldDB" id="A0A8K0D2V9"/>
<organism evidence="2 3">
    <name type="scientific">Ignelater luminosus</name>
    <name type="common">Cucubano</name>
    <name type="synonym">Pyrophorus luminosus</name>
    <dbReference type="NCBI Taxonomy" id="2038154"/>
    <lineage>
        <taxon>Eukaryota</taxon>
        <taxon>Metazoa</taxon>
        <taxon>Ecdysozoa</taxon>
        <taxon>Arthropoda</taxon>
        <taxon>Hexapoda</taxon>
        <taxon>Insecta</taxon>
        <taxon>Pterygota</taxon>
        <taxon>Neoptera</taxon>
        <taxon>Endopterygota</taxon>
        <taxon>Coleoptera</taxon>
        <taxon>Polyphaga</taxon>
        <taxon>Elateriformia</taxon>
        <taxon>Elateroidea</taxon>
        <taxon>Elateridae</taxon>
        <taxon>Agrypninae</taxon>
        <taxon>Pyrophorini</taxon>
        <taxon>Ignelater</taxon>
    </lineage>
</organism>
<feature type="domain" description="PiggyBac transposable element-derived protein" evidence="1">
    <location>
        <begin position="7"/>
        <end position="162"/>
    </location>
</feature>
<accession>A0A8K0D2V9</accession>
<dbReference type="PANTHER" id="PTHR47055">
    <property type="entry name" value="DDE_TNP_1_7 DOMAIN-CONTAINING PROTEIN"/>
    <property type="match status" value="1"/>
</dbReference>
<protein>
    <recommendedName>
        <fullName evidence="1">PiggyBac transposable element-derived protein domain-containing protein</fullName>
    </recommendedName>
</protein>
<dbReference type="InterPro" id="IPR029526">
    <property type="entry name" value="PGBD"/>
</dbReference>
<dbReference type="Pfam" id="PF13843">
    <property type="entry name" value="DDE_Tnp_1_7"/>
    <property type="match status" value="1"/>
</dbReference>
<dbReference type="GO" id="GO:0043565">
    <property type="term" value="F:sequence-specific DNA binding"/>
    <property type="evidence" value="ECO:0007669"/>
    <property type="project" value="TreeGrafter"/>
</dbReference>
<sequence>MQLFKQNLYSEQKGNHNLNVSSAEINVALSIMLLSGYHRLPNKRMYWQNEPECKVPIIADAIHPRSFEDILRYLHLNDNSKVTENDRYYKVRHLSDFLNNCFKQVPAEESVCVNEIIVPYYGKYPTKQFIKGKLIRFGLKLWVLAKSNLCVSHAEPYCGAHTYLPDTGLGLL</sequence>
<dbReference type="Proteomes" id="UP000801492">
    <property type="component" value="Unassembled WGS sequence"/>
</dbReference>
<dbReference type="OrthoDB" id="6675168at2759"/>